<proteinExistence type="predicted"/>
<organism evidence="2 3">
    <name type="scientific">Nocardia neocaledoniensis</name>
    <dbReference type="NCBI Taxonomy" id="236511"/>
    <lineage>
        <taxon>Bacteria</taxon>
        <taxon>Bacillati</taxon>
        <taxon>Actinomycetota</taxon>
        <taxon>Actinomycetes</taxon>
        <taxon>Mycobacteriales</taxon>
        <taxon>Nocardiaceae</taxon>
        <taxon>Nocardia</taxon>
    </lineage>
</organism>
<reference evidence="2 3" key="1">
    <citation type="submission" date="2018-05" db="EMBL/GenBank/DDBJ databases">
        <title>Genomic Encyclopedia of Type Strains, Phase IV (KMG-IV): sequencing the most valuable type-strain genomes for metagenomic binning, comparative biology and taxonomic classification.</title>
        <authorList>
            <person name="Goeker M."/>
        </authorList>
    </citation>
    <scope>NUCLEOTIDE SEQUENCE [LARGE SCALE GENOMIC DNA]</scope>
    <source>
        <strain evidence="2 3">DSM 44717</strain>
    </source>
</reference>
<dbReference type="NCBIfam" id="TIGR02246">
    <property type="entry name" value="SgcJ/EcaC family oxidoreductase"/>
    <property type="match status" value="1"/>
</dbReference>
<feature type="domain" description="DUF4440" evidence="1">
    <location>
        <begin position="18"/>
        <end position="128"/>
    </location>
</feature>
<dbReference type="InterPro" id="IPR027843">
    <property type="entry name" value="DUF4440"/>
</dbReference>
<dbReference type="InterPro" id="IPR032710">
    <property type="entry name" value="NTF2-like_dom_sf"/>
</dbReference>
<dbReference type="InterPro" id="IPR011944">
    <property type="entry name" value="Steroid_delta5-4_isomerase"/>
</dbReference>
<evidence type="ECO:0000259" key="1">
    <source>
        <dbReference type="Pfam" id="PF14534"/>
    </source>
</evidence>
<dbReference type="EMBL" id="QGTL01000001">
    <property type="protein sequence ID" value="PWV81052.1"/>
    <property type="molecule type" value="Genomic_DNA"/>
</dbReference>
<dbReference type="Pfam" id="PF14534">
    <property type="entry name" value="DUF4440"/>
    <property type="match status" value="1"/>
</dbReference>
<evidence type="ECO:0000313" key="3">
    <source>
        <dbReference type="Proteomes" id="UP000246410"/>
    </source>
</evidence>
<dbReference type="Proteomes" id="UP000246410">
    <property type="component" value="Unassembled WGS sequence"/>
</dbReference>
<dbReference type="AlphaFoldDB" id="A0A317P1Y8"/>
<dbReference type="RefSeq" id="WP_110036081.1">
    <property type="nucleotide sequence ID" value="NZ_QGTL01000001.1"/>
</dbReference>
<evidence type="ECO:0000313" key="2">
    <source>
        <dbReference type="EMBL" id="PWV81052.1"/>
    </source>
</evidence>
<dbReference type="SUPFAM" id="SSF54427">
    <property type="entry name" value="NTF2-like"/>
    <property type="match status" value="1"/>
</dbReference>
<accession>A0A317P1Y8</accession>
<dbReference type="Gene3D" id="3.10.450.50">
    <property type="match status" value="1"/>
</dbReference>
<comment type="caution">
    <text evidence="2">The sequence shown here is derived from an EMBL/GenBank/DDBJ whole genome shotgun (WGS) entry which is preliminary data.</text>
</comment>
<name>A0A317P1Y8_9NOCA</name>
<keyword evidence="3" id="KW-1185">Reference proteome</keyword>
<gene>
    <name evidence="2" type="ORF">DFR69_101388</name>
</gene>
<protein>
    <submittedName>
        <fullName evidence="2">Uncharacterized protein (TIGR02246 family)</fullName>
    </submittedName>
</protein>
<sequence>MTIESTPDHTATAEQAVLDLLHRQMDAWAAGDGAAFAATFTEDCDFVSVIGEFLRGRVELAIEMQRGFDGFMRGTRLAEPLRRTLRFPAPDTAVLITLTPRPAPPDAPAGPERSIQTRVAVCAAGRWLFTSFHNTHVRV</sequence>